<keyword evidence="2" id="KW-1185">Reference proteome</keyword>
<dbReference type="InParanoid" id="A0A0G4GJ07"/>
<evidence type="ECO:0000313" key="2">
    <source>
        <dbReference type="Proteomes" id="UP000041254"/>
    </source>
</evidence>
<protein>
    <submittedName>
        <fullName evidence="1">Uncharacterized protein</fullName>
    </submittedName>
</protein>
<proteinExistence type="predicted"/>
<name>A0A0G4GJ07_VITBC</name>
<dbReference type="VEuPathDB" id="CryptoDB:Vbra_22298"/>
<dbReference type="Proteomes" id="UP000041254">
    <property type="component" value="Unassembled WGS sequence"/>
</dbReference>
<accession>A0A0G4GJ07</accession>
<gene>
    <name evidence="1" type="ORF">Vbra_22298</name>
</gene>
<dbReference type="AlphaFoldDB" id="A0A0G4GJ07"/>
<dbReference type="EMBL" id="CDMY01000678">
    <property type="protein sequence ID" value="CEM29748.1"/>
    <property type="molecule type" value="Genomic_DNA"/>
</dbReference>
<evidence type="ECO:0000313" key="1">
    <source>
        <dbReference type="EMBL" id="CEM29748.1"/>
    </source>
</evidence>
<reference evidence="1 2" key="1">
    <citation type="submission" date="2014-11" db="EMBL/GenBank/DDBJ databases">
        <authorList>
            <person name="Zhu J."/>
            <person name="Qi W."/>
            <person name="Song R."/>
        </authorList>
    </citation>
    <scope>NUCLEOTIDE SEQUENCE [LARGE SCALE GENOMIC DNA]</scope>
</reference>
<organism evidence="1 2">
    <name type="scientific">Vitrella brassicaformis (strain CCMP3155)</name>
    <dbReference type="NCBI Taxonomy" id="1169540"/>
    <lineage>
        <taxon>Eukaryota</taxon>
        <taxon>Sar</taxon>
        <taxon>Alveolata</taxon>
        <taxon>Colpodellida</taxon>
        <taxon>Vitrellaceae</taxon>
        <taxon>Vitrella</taxon>
    </lineage>
</organism>
<sequence>MESTDSAAGHPSPQAVLTKTRKLYNAVQTKEAYDQAIPQRGLEAVEADITAVMADLCHLIASASDPQVRAEG</sequence>